<dbReference type="Proteomes" id="UP000276133">
    <property type="component" value="Unassembled WGS sequence"/>
</dbReference>
<evidence type="ECO:0000256" key="1">
    <source>
        <dbReference type="ARBA" id="ARBA00022448"/>
    </source>
</evidence>
<evidence type="ECO:0000256" key="4">
    <source>
        <dbReference type="SAM" id="MobiDB-lite"/>
    </source>
</evidence>
<feature type="compositionally biased region" description="Basic and acidic residues" evidence="4">
    <location>
        <begin position="343"/>
        <end position="355"/>
    </location>
</feature>
<dbReference type="OrthoDB" id="10069330at2759"/>
<evidence type="ECO:0000256" key="2">
    <source>
        <dbReference type="ARBA" id="ARBA00023055"/>
    </source>
</evidence>
<name>A0A3M7QGJ8_BRAPC</name>
<dbReference type="GO" id="GO:0006869">
    <property type="term" value="P:lipid transport"/>
    <property type="evidence" value="ECO:0007669"/>
    <property type="project" value="UniProtKB-KW"/>
</dbReference>
<reference evidence="6 7" key="1">
    <citation type="journal article" date="2018" name="Sci. Rep.">
        <title>Genomic signatures of local adaptation to the degree of environmental predictability in rotifers.</title>
        <authorList>
            <person name="Franch-Gras L."/>
            <person name="Hahn C."/>
            <person name="Garcia-Roger E.M."/>
            <person name="Carmona M.J."/>
            <person name="Serra M."/>
            <person name="Gomez A."/>
        </authorList>
    </citation>
    <scope>NUCLEOTIDE SEQUENCE [LARGE SCALE GENOMIC DNA]</scope>
    <source>
        <strain evidence="6">HYR1</strain>
    </source>
</reference>
<dbReference type="InterPro" id="IPR054465">
    <property type="entry name" value="Integrase_p58-like_C"/>
</dbReference>
<dbReference type="GO" id="GO:0005794">
    <property type="term" value="C:Golgi apparatus"/>
    <property type="evidence" value="ECO:0007669"/>
    <property type="project" value="TreeGrafter"/>
</dbReference>
<dbReference type="Gene3D" id="2.30.29.30">
    <property type="entry name" value="Pleckstrin-homology domain (PH domain)/Phosphotyrosine-binding domain (PTB)"/>
    <property type="match status" value="1"/>
</dbReference>
<gene>
    <name evidence="6" type="ORF">BpHYR1_026470</name>
</gene>
<evidence type="ECO:0000256" key="3">
    <source>
        <dbReference type="ARBA" id="ARBA00023121"/>
    </source>
</evidence>
<dbReference type="STRING" id="10195.A0A3M7QGJ8"/>
<evidence type="ECO:0000259" key="5">
    <source>
        <dbReference type="PROSITE" id="PS50003"/>
    </source>
</evidence>
<dbReference type="InterPro" id="IPR011993">
    <property type="entry name" value="PH-like_dom_sf"/>
</dbReference>
<proteinExistence type="predicted"/>
<dbReference type="InterPro" id="IPR000648">
    <property type="entry name" value="Oxysterol-bd"/>
</dbReference>
<organism evidence="6 7">
    <name type="scientific">Brachionus plicatilis</name>
    <name type="common">Marine rotifer</name>
    <name type="synonym">Brachionus muelleri</name>
    <dbReference type="NCBI Taxonomy" id="10195"/>
    <lineage>
        <taxon>Eukaryota</taxon>
        <taxon>Metazoa</taxon>
        <taxon>Spiralia</taxon>
        <taxon>Gnathifera</taxon>
        <taxon>Rotifera</taxon>
        <taxon>Eurotatoria</taxon>
        <taxon>Monogononta</taxon>
        <taxon>Pseudotrocha</taxon>
        <taxon>Ploima</taxon>
        <taxon>Brachionidae</taxon>
        <taxon>Brachionus</taxon>
    </lineage>
</organism>
<comment type="caution">
    <text evidence="6">The sequence shown here is derived from an EMBL/GenBank/DDBJ whole genome shotgun (WGS) entry which is preliminary data.</text>
</comment>
<dbReference type="GO" id="GO:0032934">
    <property type="term" value="F:sterol binding"/>
    <property type="evidence" value="ECO:0007669"/>
    <property type="project" value="TreeGrafter"/>
</dbReference>
<accession>A0A3M7QGJ8</accession>
<keyword evidence="2" id="KW-0445">Lipid transport</keyword>
<dbReference type="SUPFAM" id="SSF50729">
    <property type="entry name" value="PH domain-like"/>
    <property type="match status" value="1"/>
</dbReference>
<dbReference type="SMART" id="SM00233">
    <property type="entry name" value="PH"/>
    <property type="match status" value="1"/>
</dbReference>
<evidence type="ECO:0000313" key="7">
    <source>
        <dbReference type="Proteomes" id="UP000276133"/>
    </source>
</evidence>
<feature type="domain" description="PH" evidence="5">
    <location>
        <begin position="95"/>
        <end position="193"/>
    </location>
</feature>
<feature type="region of interest" description="Disordered" evidence="4">
    <location>
        <begin position="343"/>
        <end position="370"/>
    </location>
</feature>
<dbReference type="GO" id="GO:0016020">
    <property type="term" value="C:membrane"/>
    <property type="evidence" value="ECO:0007669"/>
    <property type="project" value="TreeGrafter"/>
</dbReference>
<keyword evidence="3" id="KW-0446">Lipid-binding</keyword>
<dbReference type="InterPro" id="IPR001849">
    <property type="entry name" value="PH_domain"/>
</dbReference>
<dbReference type="AlphaFoldDB" id="A0A3M7QGJ8"/>
<keyword evidence="1" id="KW-0813">Transport</keyword>
<dbReference type="PROSITE" id="PS50003">
    <property type="entry name" value="PH_DOMAIN"/>
    <property type="match status" value="1"/>
</dbReference>
<dbReference type="EMBL" id="REGN01006159">
    <property type="protein sequence ID" value="RNA10557.1"/>
    <property type="molecule type" value="Genomic_DNA"/>
</dbReference>
<keyword evidence="7" id="KW-1185">Reference proteome</keyword>
<evidence type="ECO:0000313" key="6">
    <source>
        <dbReference type="EMBL" id="RNA10557.1"/>
    </source>
</evidence>
<protein>
    <submittedName>
        <fullName evidence="6">Oxysterol-binding-related 9 isoform X2</fullName>
    </submittedName>
</protein>
<dbReference type="GO" id="GO:0005829">
    <property type="term" value="C:cytosol"/>
    <property type="evidence" value="ECO:0007669"/>
    <property type="project" value="TreeGrafter"/>
</dbReference>
<dbReference type="Pfam" id="PF22938">
    <property type="entry name" value="Integrase_p58_C"/>
    <property type="match status" value="1"/>
</dbReference>
<sequence>MNYYTERYNLRHKHVEFPIGSLVMVYWPVPKKGYTQKLLPKWKGPYKIVSKVSAVTYRIEKDRKTLVIHVQRLKPYVQFERKLTIESFNYSFKMPQNVQGPLSKWTNVIQGWQFRWFILESHSAILSYYTSKENMSRGERRGCIRLGDAFIGYDNEDDITFSIKTADEKTFHLQATNLEERKKWVTAIEKSIRHHKNYDTDLNCFGFNSESELNNDFTLMLGSLKTGNFDKTLSLEEKNEQLLHESQKYIEIMSKNFKTLHDRFSGENSHNSTQNEDQIVKISDKKSNFLKSSQILIQTLKHSTDWLQMIRSNTEDQNQENEEYEDFFQIILDLKEKIQQLHQDNSKNTKFESRRNTSNLNEKSKIEIYT</sequence>
<dbReference type="Pfam" id="PF00169">
    <property type="entry name" value="PH"/>
    <property type="match status" value="1"/>
</dbReference>
<dbReference type="PANTHER" id="PTHR10972:SF200">
    <property type="entry name" value="OXYSTEROL-BINDING PROTEIN-RELATED PROTEIN 9"/>
    <property type="match status" value="1"/>
</dbReference>
<dbReference type="PANTHER" id="PTHR10972">
    <property type="entry name" value="OXYSTEROL-BINDING PROTEIN-RELATED"/>
    <property type="match status" value="1"/>
</dbReference>